<dbReference type="PANTHER" id="PTHR24373:SF275">
    <property type="entry name" value="TIR DOMAIN-CONTAINING PROTEIN"/>
    <property type="match status" value="1"/>
</dbReference>
<organism evidence="5 6">
    <name type="scientific">Paralvinella palmiformis</name>
    <dbReference type="NCBI Taxonomy" id="53620"/>
    <lineage>
        <taxon>Eukaryota</taxon>
        <taxon>Metazoa</taxon>
        <taxon>Spiralia</taxon>
        <taxon>Lophotrochozoa</taxon>
        <taxon>Annelida</taxon>
        <taxon>Polychaeta</taxon>
        <taxon>Sedentaria</taxon>
        <taxon>Canalipalpata</taxon>
        <taxon>Terebellida</taxon>
        <taxon>Terebelliformia</taxon>
        <taxon>Alvinellidae</taxon>
        <taxon>Paralvinella</taxon>
    </lineage>
</organism>
<dbReference type="PROSITE" id="PS51450">
    <property type="entry name" value="LRR"/>
    <property type="match status" value="2"/>
</dbReference>
<gene>
    <name evidence="5" type="ORF">LSH36_338g07036</name>
</gene>
<keyword evidence="3" id="KW-0677">Repeat</keyword>
<dbReference type="PANTHER" id="PTHR24373">
    <property type="entry name" value="SLIT RELATED LEUCINE-RICH REPEAT NEURONAL PROTEIN"/>
    <property type="match status" value="1"/>
</dbReference>
<name>A0AAD9JGU8_9ANNE</name>
<evidence type="ECO:0000256" key="3">
    <source>
        <dbReference type="ARBA" id="ARBA00022737"/>
    </source>
</evidence>
<dbReference type="Pfam" id="PF13855">
    <property type="entry name" value="LRR_8"/>
    <property type="match status" value="2"/>
</dbReference>
<dbReference type="InterPro" id="IPR008979">
    <property type="entry name" value="Galactose-bd-like_sf"/>
</dbReference>
<dbReference type="InterPro" id="IPR050328">
    <property type="entry name" value="Dev_Immune_Receptor"/>
</dbReference>
<comment type="caution">
    <text evidence="5">The sequence shown here is derived from an EMBL/GenBank/DDBJ whole genome shotgun (WGS) entry which is preliminary data.</text>
</comment>
<keyword evidence="1" id="KW-0433">Leucine-rich repeat</keyword>
<dbReference type="Pfam" id="PF00560">
    <property type="entry name" value="LRR_1"/>
    <property type="match status" value="1"/>
</dbReference>
<dbReference type="SMART" id="SM00369">
    <property type="entry name" value="LRR_TYP"/>
    <property type="match status" value="5"/>
</dbReference>
<reference evidence="5" key="1">
    <citation type="journal article" date="2023" name="Mol. Biol. Evol.">
        <title>Third-Generation Sequencing Reveals the Adaptive Role of the Epigenome in Three Deep-Sea Polychaetes.</title>
        <authorList>
            <person name="Perez M."/>
            <person name="Aroh O."/>
            <person name="Sun Y."/>
            <person name="Lan Y."/>
            <person name="Juniper S.K."/>
            <person name="Young C.R."/>
            <person name="Angers B."/>
            <person name="Qian P.Y."/>
        </authorList>
    </citation>
    <scope>NUCLEOTIDE SEQUENCE</scope>
    <source>
        <strain evidence="5">P08H-3</strain>
    </source>
</reference>
<feature type="chain" id="PRO_5042033465" evidence="4">
    <location>
        <begin position="16"/>
        <end position="417"/>
    </location>
</feature>
<feature type="signal peptide" evidence="4">
    <location>
        <begin position="1"/>
        <end position="15"/>
    </location>
</feature>
<sequence length="417" mass="46334">MFLFLIVCWLAFTRSEVQILMQYQGLTAVPTNGIPNDVTNLDLSYNNITELPDLVFGNYTSLQILDLRGNLIEDISTTAFANTNIAHLYLIENRLKQFPDLCSINRSLTILELVGNDIRSVSEENVTCLSELVLLELTDNKIATFPSFGNASASLSSLYIRNNGIKVIEPDRLSGLTALRRLFLEYNLLAAVPDFSQLPDPGLTVLRLSGNPLARIPSDLFGSLPNLEDLSMTNLELDAYELPKFDPQSMSIRSVDFGGNVFVNFSESVLRDLASAMPHLTKLSFRDIIGPNLPHLDKAFSNHTLSVDASYNRFECTCSLSWMVAPSDNIISINLAMTKCTEDSRPALINKLIMYLTEADMCPAVLSSMWNSYRAKNAADSDIRTCAITGFDRKHWLMVELKRKVNIAGVNLSLLSG</sequence>
<evidence type="ECO:0000256" key="2">
    <source>
        <dbReference type="ARBA" id="ARBA00022729"/>
    </source>
</evidence>
<protein>
    <submittedName>
        <fullName evidence="5">Uncharacterized protein</fullName>
    </submittedName>
</protein>
<dbReference type="InterPro" id="IPR032675">
    <property type="entry name" value="LRR_dom_sf"/>
</dbReference>
<evidence type="ECO:0000256" key="4">
    <source>
        <dbReference type="SAM" id="SignalP"/>
    </source>
</evidence>
<proteinExistence type="predicted"/>
<dbReference type="Gene3D" id="3.80.10.10">
    <property type="entry name" value="Ribonuclease Inhibitor"/>
    <property type="match status" value="2"/>
</dbReference>
<evidence type="ECO:0000313" key="6">
    <source>
        <dbReference type="Proteomes" id="UP001208570"/>
    </source>
</evidence>
<keyword evidence="2 4" id="KW-0732">Signal</keyword>
<dbReference type="SMART" id="SM00365">
    <property type="entry name" value="LRR_SD22"/>
    <property type="match status" value="7"/>
</dbReference>
<dbReference type="AlphaFoldDB" id="A0AAD9JGU8"/>
<evidence type="ECO:0000256" key="1">
    <source>
        <dbReference type="ARBA" id="ARBA00022614"/>
    </source>
</evidence>
<accession>A0AAD9JGU8</accession>
<dbReference type="InterPro" id="IPR001611">
    <property type="entry name" value="Leu-rich_rpt"/>
</dbReference>
<dbReference type="SUPFAM" id="SSF49785">
    <property type="entry name" value="Galactose-binding domain-like"/>
    <property type="match status" value="1"/>
</dbReference>
<keyword evidence="6" id="KW-1185">Reference proteome</keyword>
<dbReference type="SUPFAM" id="SSF52058">
    <property type="entry name" value="L domain-like"/>
    <property type="match status" value="1"/>
</dbReference>
<dbReference type="EMBL" id="JAODUP010000338">
    <property type="protein sequence ID" value="KAK2152180.1"/>
    <property type="molecule type" value="Genomic_DNA"/>
</dbReference>
<evidence type="ECO:0000313" key="5">
    <source>
        <dbReference type="EMBL" id="KAK2152180.1"/>
    </source>
</evidence>
<dbReference type="InterPro" id="IPR003591">
    <property type="entry name" value="Leu-rich_rpt_typical-subtyp"/>
</dbReference>
<dbReference type="Proteomes" id="UP001208570">
    <property type="component" value="Unassembled WGS sequence"/>
</dbReference>